<organism evidence="1 2">
    <name type="scientific">Rhodofomes roseus</name>
    <dbReference type="NCBI Taxonomy" id="34475"/>
    <lineage>
        <taxon>Eukaryota</taxon>
        <taxon>Fungi</taxon>
        <taxon>Dikarya</taxon>
        <taxon>Basidiomycota</taxon>
        <taxon>Agaricomycotina</taxon>
        <taxon>Agaricomycetes</taxon>
        <taxon>Polyporales</taxon>
        <taxon>Rhodofomes</taxon>
    </lineage>
</organism>
<sequence>MLKSAETHHGFSEFEQPGLPAVSAQTRFDTYQQCTDDISYSSLNLKTLNGSSDYTNLAAIGGFANANSNLVAGTVNYAYIGGSQGESSPNAPAQSGANSFTAASGTVKPYESDIWTIDPTTGAVTAQWVNTDGSTPKTYFAIAQNVVILTADLSRYAISFGSITAVSVTFVQLSSSVVPVTTTV</sequence>
<dbReference type="AlphaFoldDB" id="A0A4Y9YI58"/>
<dbReference type="STRING" id="34475.A0A4Y9YI58"/>
<gene>
    <name evidence="1" type="ORF">EVJ58_g4532</name>
</gene>
<name>A0A4Y9YI58_9APHY</name>
<evidence type="ECO:0000313" key="1">
    <source>
        <dbReference type="EMBL" id="TFY61393.1"/>
    </source>
</evidence>
<dbReference type="Proteomes" id="UP000298390">
    <property type="component" value="Unassembled WGS sequence"/>
</dbReference>
<reference evidence="1 2" key="1">
    <citation type="submission" date="2019-01" db="EMBL/GenBank/DDBJ databases">
        <title>Genome sequencing of the rare red list fungi Fomitopsis rosea.</title>
        <authorList>
            <person name="Buettner E."/>
            <person name="Kellner H."/>
        </authorList>
    </citation>
    <scope>NUCLEOTIDE SEQUENCE [LARGE SCALE GENOMIC DNA]</scope>
    <source>
        <strain evidence="1 2">DSM 105464</strain>
    </source>
</reference>
<dbReference type="EMBL" id="SEKV01000209">
    <property type="protein sequence ID" value="TFY61393.1"/>
    <property type="molecule type" value="Genomic_DNA"/>
</dbReference>
<protein>
    <submittedName>
        <fullName evidence="1">Uncharacterized protein</fullName>
    </submittedName>
</protein>
<comment type="caution">
    <text evidence="1">The sequence shown here is derived from an EMBL/GenBank/DDBJ whole genome shotgun (WGS) entry which is preliminary data.</text>
</comment>
<accession>A0A4Y9YI58</accession>
<proteinExistence type="predicted"/>
<evidence type="ECO:0000313" key="2">
    <source>
        <dbReference type="Proteomes" id="UP000298390"/>
    </source>
</evidence>